<accession>A0A8K0JLY3</accession>
<keyword evidence="3" id="KW-1185">Reference proteome</keyword>
<feature type="compositionally biased region" description="Polar residues" evidence="1">
    <location>
        <begin position="156"/>
        <end position="167"/>
    </location>
</feature>
<name>A0A8K0JLY3_9TREE</name>
<gene>
    <name evidence="2" type="ORF">FFLO_05678</name>
</gene>
<dbReference type="Proteomes" id="UP000812966">
    <property type="component" value="Unassembled WGS sequence"/>
</dbReference>
<evidence type="ECO:0000313" key="3">
    <source>
        <dbReference type="Proteomes" id="UP000812966"/>
    </source>
</evidence>
<reference evidence="2" key="1">
    <citation type="submission" date="2020-04" db="EMBL/GenBank/DDBJ databases">
        <title>Analysis of mating type loci in Filobasidium floriforme.</title>
        <authorList>
            <person name="Nowrousian M."/>
        </authorList>
    </citation>
    <scope>NUCLEOTIDE SEQUENCE</scope>
    <source>
        <strain evidence="2">CBS 6242</strain>
    </source>
</reference>
<proteinExistence type="predicted"/>
<dbReference type="AlphaFoldDB" id="A0A8K0JLY3"/>
<dbReference type="EMBL" id="JABELV010000151">
    <property type="protein sequence ID" value="KAG7529406.1"/>
    <property type="molecule type" value="Genomic_DNA"/>
</dbReference>
<feature type="region of interest" description="Disordered" evidence="1">
    <location>
        <begin position="99"/>
        <end position="372"/>
    </location>
</feature>
<evidence type="ECO:0000256" key="1">
    <source>
        <dbReference type="SAM" id="MobiDB-lite"/>
    </source>
</evidence>
<feature type="compositionally biased region" description="Basic and acidic residues" evidence="1">
    <location>
        <begin position="207"/>
        <end position="217"/>
    </location>
</feature>
<organism evidence="2 3">
    <name type="scientific">Filobasidium floriforme</name>
    <dbReference type="NCBI Taxonomy" id="5210"/>
    <lineage>
        <taxon>Eukaryota</taxon>
        <taxon>Fungi</taxon>
        <taxon>Dikarya</taxon>
        <taxon>Basidiomycota</taxon>
        <taxon>Agaricomycotina</taxon>
        <taxon>Tremellomycetes</taxon>
        <taxon>Filobasidiales</taxon>
        <taxon>Filobasidiaceae</taxon>
        <taxon>Filobasidium</taxon>
    </lineage>
</organism>
<feature type="compositionally biased region" description="Low complexity" evidence="1">
    <location>
        <begin position="177"/>
        <end position="190"/>
    </location>
</feature>
<feature type="compositionally biased region" description="Low complexity" evidence="1">
    <location>
        <begin position="125"/>
        <end position="136"/>
    </location>
</feature>
<evidence type="ECO:0000313" key="2">
    <source>
        <dbReference type="EMBL" id="KAG7529406.1"/>
    </source>
</evidence>
<feature type="compositionally biased region" description="Basic residues" evidence="1">
    <location>
        <begin position="352"/>
        <end position="372"/>
    </location>
</feature>
<comment type="caution">
    <text evidence="2">The sequence shown here is derived from an EMBL/GenBank/DDBJ whole genome shotgun (WGS) entry which is preliminary data.</text>
</comment>
<feature type="compositionally biased region" description="Polar residues" evidence="1">
    <location>
        <begin position="100"/>
        <end position="121"/>
    </location>
</feature>
<protein>
    <submittedName>
        <fullName evidence="2">Uncharacterized protein</fullName>
    </submittedName>
</protein>
<sequence>MSGIWSAFACCFPRKRTRHDEGEGSETNSLLAHSVHEDLAGANNNKPQSIVSYEAPQPGVGGSTVGYGAVGQGHAVLGEEGRLRVQSIASAVENRMISINHPTQSNLTPHYSQSRRPTPSKQDMPPARSTTSSPTSLAEEPTEAPPVISLPPAETSAGNQGQDQDANANARPDLGRSRSSTSSSFSQTQQAQIEGVRRVNLNLGGMWERERERERSKGGKKGSVGSAAAAGGTIKSNASVKSTGKKDKEDEPVTVAPAPSTAKVAAGGEAGPSAQVDAPKTNDKPIEVEVETETEASPAVPEAQPTKDEPAAVVVDNKDVDKSGEEEPAGTTTPGSDNKDGGNANGGGGKSGRGKKKKNRGRGRGRGGKGGR</sequence>
<feature type="compositionally biased region" description="Low complexity" evidence="1">
    <location>
        <begin position="223"/>
        <end position="232"/>
    </location>
</feature>
<feature type="compositionally biased region" description="Basic and acidic residues" evidence="1">
    <location>
        <begin position="305"/>
        <end position="325"/>
    </location>
</feature>